<dbReference type="Proteomes" id="UP000005778">
    <property type="component" value="Chromosome"/>
</dbReference>
<gene>
    <name evidence="2" type="ORF">DespoDRAFT_03303</name>
</gene>
<proteinExistence type="predicted"/>
<dbReference type="Pfam" id="PF08972">
    <property type="entry name" value="DUF1902"/>
    <property type="match status" value="1"/>
</dbReference>
<reference evidence="2 3" key="1">
    <citation type="submission" date="2011-09" db="EMBL/GenBank/DDBJ databases">
        <authorList>
            <consortium name="US DOE Joint Genome Institute (JGI-PGF)"/>
            <person name="Lucas S."/>
            <person name="Han J."/>
            <person name="Lapidus A."/>
            <person name="Cheng J.-F."/>
            <person name="Goodwin L."/>
            <person name="Pitluck S."/>
            <person name="Peters L."/>
            <person name="Land M.L."/>
            <person name="Hauser L."/>
            <person name="Orellana R."/>
            <person name="Lovley D."/>
            <person name="Woyke T.J."/>
        </authorList>
    </citation>
    <scope>NUCLEOTIDE SEQUENCE [LARGE SCALE GENOMIC DNA]</scope>
    <source>
        <strain evidence="2 3">2ac9</strain>
    </source>
</reference>
<dbReference type="eggNOG" id="ENOG5033E6G">
    <property type="taxonomic scope" value="Bacteria"/>
</dbReference>
<dbReference type="EMBL" id="CM001488">
    <property type="protein sequence ID" value="EIM65080.1"/>
    <property type="molecule type" value="Genomic_DNA"/>
</dbReference>
<keyword evidence="3" id="KW-1185">Reference proteome</keyword>
<evidence type="ECO:0000313" key="2">
    <source>
        <dbReference type="EMBL" id="EIM65080.1"/>
    </source>
</evidence>
<protein>
    <recommendedName>
        <fullName evidence="1">DUF1902 domain-containing protein</fullName>
    </recommendedName>
</protein>
<accession>I5B6G7</accession>
<dbReference type="AlphaFoldDB" id="I5B6G7"/>
<feature type="domain" description="DUF1902" evidence="1">
    <location>
        <begin position="6"/>
        <end position="66"/>
    </location>
</feature>
<name>I5B6G7_9BACT</name>
<dbReference type="RefSeq" id="WP_004074905.1">
    <property type="nucleotide sequence ID" value="NZ_CM001488.1"/>
</dbReference>
<dbReference type="STRING" id="879212.DespoDRAFT_03303"/>
<dbReference type="InterPro" id="IPR035069">
    <property type="entry name" value="TTHA1013/TTHA0281-like"/>
</dbReference>
<dbReference type="HOGENOM" id="CLU_175518_0_0_7"/>
<reference evidence="2 3" key="2">
    <citation type="submission" date="2012-02" db="EMBL/GenBank/DDBJ databases">
        <title>Improved High-Quality Draft sequence of Desulfobacter postgatei 2ac9.</title>
        <authorList>
            <consortium name="US DOE Joint Genome Institute"/>
            <person name="Lucas S."/>
            <person name="Han J."/>
            <person name="Lapidus A."/>
            <person name="Cheng J.-F."/>
            <person name="Goodwin L."/>
            <person name="Pitluck S."/>
            <person name="Peters L."/>
            <person name="Ovchinnikova G."/>
            <person name="Held B."/>
            <person name="Detter J.C."/>
            <person name="Han C."/>
            <person name="Tapia R."/>
            <person name="Land M."/>
            <person name="Hauser L."/>
            <person name="Kyrpides N."/>
            <person name="Ivanova N."/>
            <person name="Pagani I."/>
            <person name="Orellana R."/>
            <person name="Lovley D."/>
            <person name="Woyke T."/>
        </authorList>
    </citation>
    <scope>NUCLEOTIDE SEQUENCE [LARGE SCALE GENOMIC DNA]</scope>
    <source>
        <strain evidence="2 3">2ac9</strain>
    </source>
</reference>
<sequence length="89" mass="9912">MNKKPYFIRAEWDDEADVWVASSEDVLGLATESATLEGLIEKLKVMIPELLEANGEDVEQEIPFVVDNAIKSRHTANAVLKQAGLPKQF</sequence>
<dbReference type="OrthoDB" id="361917at2"/>
<dbReference type="InterPro" id="IPR015066">
    <property type="entry name" value="DUF1902"/>
</dbReference>
<organism evidence="2 3">
    <name type="scientific">Desulfobacter postgatei 2ac9</name>
    <dbReference type="NCBI Taxonomy" id="879212"/>
    <lineage>
        <taxon>Bacteria</taxon>
        <taxon>Pseudomonadati</taxon>
        <taxon>Thermodesulfobacteriota</taxon>
        <taxon>Desulfobacteria</taxon>
        <taxon>Desulfobacterales</taxon>
        <taxon>Desulfobacteraceae</taxon>
        <taxon>Desulfobacter</taxon>
    </lineage>
</organism>
<dbReference type="Gene3D" id="3.30.2390.10">
    <property type="entry name" value="TTHA1013-like"/>
    <property type="match status" value="1"/>
</dbReference>
<evidence type="ECO:0000313" key="3">
    <source>
        <dbReference type="Proteomes" id="UP000005778"/>
    </source>
</evidence>
<dbReference type="SUPFAM" id="SSF143100">
    <property type="entry name" value="TTHA1013/TTHA0281-like"/>
    <property type="match status" value="1"/>
</dbReference>
<evidence type="ECO:0000259" key="1">
    <source>
        <dbReference type="Pfam" id="PF08972"/>
    </source>
</evidence>